<dbReference type="GO" id="GO:0051015">
    <property type="term" value="F:actin filament binding"/>
    <property type="evidence" value="ECO:0007669"/>
    <property type="project" value="TreeGrafter"/>
</dbReference>
<dbReference type="PANTHER" id="PTHR10829">
    <property type="entry name" value="CORTACTIN AND DREBRIN"/>
    <property type="match status" value="1"/>
</dbReference>
<dbReference type="SMART" id="SM00102">
    <property type="entry name" value="ADF"/>
    <property type="match status" value="1"/>
</dbReference>
<evidence type="ECO:0000313" key="10">
    <source>
        <dbReference type="EMBL" id="JAS52385.1"/>
    </source>
</evidence>
<sequence length="164" mass="18688">MSDEGIEYDLIIQDGPKKVDLSTHIDTEAIREAYNEVRQDTVDIEWLVLKYDGTRIVCSAKGTTFDKFKEEFGEDERAYGYIRVQMGDEMSKRQKFLLVTWVGQGVGVIKRAKMSTDKALVKNILSNFAVELQIENKSDFDINFFKEQLNRAGGANYGTGVRDL</sequence>
<evidence type="ECO:0000256" key="3">
    <source>
        <dbReference type="ARBA" id="ARBA00023203"/>
    </source>
</evidence>
<dbReference type="SUPFAM" id="SSF55753">
    <property type="entry name" value="Actin depolymerizing proteins"/>
    <property type="match status" value="1"/>
</dbReference>
<comment type="subunit">
    <text evidence="7">Interacts with 5-lipoxygenase (ALOX5/5LO) in a calcium-independent manner. Binds to F-actin with a stoichiometry of 1:2.</text>
</comment>
<dbReference type="PROSITE" id="PS51263">
    <property type="entry name" value="ADF_H"/>
    <property type="match status" value="1"/>
</dbReference>
<keyword evidence="4" id="KW-0206">Cytoskeleton</keyword>
<organism evidence="10">
    <name type="scientific">Cuerna arida</name>
    <dbReference type="NCBI Taxonomy" id="1464854"/>
    <lineage>
        <taxon>Eukaryota</taxon>
        <taxon>Metazoa</taxon>
        <taxon>Ecdysozoa</taxon>
        <taxon>Arthropoda</taxon>
        <taxon>Hexapoda</taxon>
        <taxon>Insecta</taxon>
        <taxon>Pterygota</taxon>
        <taxon>Neoptera</taxon>
        <taxon>Paraneoptera</taxon>
        <taxon>Hemiptera</taxon>
        <taxon>Auchenorrhyncha</taxon>
        <taxon>Membracoidea</taxon>
        <taxon>Cicadellidae</taxon>
        <taxon>Cicadellinae</taxon>
        <taxon>Proconiini</taxon>
        <taxon>Cuerna</taxon>
    </lineage>
</organism>
<dbReference type="InterPro" id="IPR029006">
    <property type="entry name" value="ADF-H/Gelsolin-like_dom_sf"/>
</dbReference>
<dbReference type="AlphaFoldDB" id="A0A1B6FQA0"/>
<evidence type="ECO:0000256" key="4">
    <source>
        <dbReference type="ARBA" id="ARBA00023212"/>
    </source>
</evidence>
<evidence type="ECO:0000256" key="5">
    <source>
        <dbReference type="ARBA" id="ARBA00038052"/>
    </source>
</evidence>
<gene>
    <name evidence="10" type="ORF">g.9782</name>
</gene>
<dbReference type="InterPro" id="IPR002108">
    <property type="entry name" value="ADF-H"/>
</dbReference>
<dbReference type="EMBL" id="GECZ01017384">
    <property type="protein sequence ID" value="JAS52385.1"/>
    <property type="molecule type" value="Transcribed_RNA"/>
</dbReference>
<keyword evidence="2" id="KW-0963">Cytoplasm</keyword>
<accession>A0A1B6FQA0</accession>
<proteinExistence type="inferred from homology"/>
<dbReference type="Pfam" id="PF00241">
    <property type="entry name" value="Cofilin_ADF"/>
    <property type="match status" value="1"/>
</dbReference>
<comment type="subcellular location">
    <subcellularLocation>
        <location evidence="1">Cytoplasm</location>
        <location evidence="1">Cytoskeleton</location>
    </subcellularLocation>
</comment>
<dbReference type="GO" id="GO:0030833">
    <property type="term" value="P:regulation of actin filament polymerization"/>
    <property type="evidence" value="ECO:0007669"/>
    <property type="project" value="TreeGrafter"/>
</dbReference>
<comment type="function">
    <text evidence="6">Binds to F-actin in a calcium-independent manner. Has no direct effect on actin depolymerization. Acts as a chaperone for ALOX5 (5LO), influencing both its stability and activity in leukotrienes synthesis.</text>
</comment>
<dbReference type="GO" id="GO:0030864">
    <property type="term" value="C:cortical actin cytoskeleton"/>
    <property type="evidence" value="ECO:0007669"/>
    <property type="project" value="TreeGrafter"/>
</dbReference>
<name>A0A1B6FQA0_9HEMI</name>
<dbReference type="Gene3D" id="3.40.20.10">
    <property type="entry name" value="Severin"/>
    <property type="match status" value="1"/>
</dbReference>
<dbReference type="GO" id="GO:0005884">
    <property type="term" value="C:actin filament"/>
    <property type="evidence" value="ECO:0007669"/>
    <property type="project" value="TreeGrafter"/>
</dbReference>
<evidence type="ECO:0000256" key="2">
    <source>
        <dbReference type="ARBA" id="ARBA00022490"/>
    </source>
</evidence>
<evidence type="ECO:0000256" key="6">
    <source>
        <dbReference type="ARBA" id="ARBA00058385"/>
    </source>
</evidence>
<dbReference type="GO" id="GO:0030427">
    <property type="term" value="C:site of polarized growth"/>
    <property type="evidence" value="ECO:0007669"/>
    <property type="project" value="TreeGrafter"/>
</dbReference>
<dbReference type="FunFam" id="3.40.20.10:FF:000018">
    <property type="entry name" value="Coactosin-like 1"/>
    <property type="match status" value="1"/>
</dbReference>
<evidence type="ECO:0000256" key="1">
    <source>
        <dbReference type="ARBA" id="ARBA00004245"/>
    </source>
</evidence>
<dbReference type="PANTHER" id="PTHR10829:SF29">
    <property type="entry name" value="COACTOSIN-LIKE PROTEIN"/>
    <property type="match status" value="1"/>
</dbReference>
<feature type="domain" description="ADF-H" evidence="9">
    <location>
        <begin position="22"/>
        <end position="150"/>
    </location>
</feature>
<protein>
    <recommendedName>
        <fullName evidence="8">Coactosin-like protein</fullName>
    </recommendedName>
</protein>
<evidence type="ECO:0000256" key="7">
    <source>
        <dbReference type="ARBA" id="ARBA00062335"/>
    </source>
</evidence>
<evidence type="ECO:0000259" key="9">
    <source>
        <dbReference type="PROSITE" id="PS51263"/>
    </source>
</evidence>
<dbReference type="CDD" id="cd11282">
    <property type="entry name" value="ADF_coactosin_like"/>
    <property type="match status" value="1"/>
</dbReference>
<evidence type="ECO:0000256" key="8">
    <source>
        <dbReference type="ARBA" id="ARBA00068121"/>
    </source>
</evidence>
<reference evidence="10" key="1">
    <citation type="submission" date="2015-11" db="EMBL/GenBank/DDBJ databases">
        <title>De novo transcriptome assembly of four potential Pierce s Disease insect vectors from Arizona vineyards.</title>
        <authorList>
            <person name="Tassone E.E."/>
        </authorList>
    </citation>
    <scope>NUCLEOTIDE SEQUENCE</scope>
</reference>
<keyword evidence="3" id="KW-0009">Actin-binding</keyword>
<comment type="similarity">
    <text evidence="5">Belongs to the actin-binding proteins ADF family. Coactosin subfamily.</text>
</comment>